<dbReference type="InterPro" id="IPR004045">
    <property type="entry name" value="Glutathione_S-Trfase_N"/>
</dbReference>
<dbReference type="GO" id="GO:0009407">
    <property type="term" value="P:toxin catabolic process"/>
    <property type="evidence" value="ECO:0007669"/>
    <property type="project" value="UniProtKB-ARBA"/>
</dbReference>
<dbReference type="Proteomes" id="UP001141552">
    <property type="component" value="Unassembled WGS sequence"/>
</dbReference>
<dbReference type="EC" id="2.5.1.18" evidence="2"/>
<evidence type="ECO:0000259" key="7">
    <source>
        <dbReference type="PROSITE" id="PS50405"/>
    </source>
</evidence>
<feature type="domain" description="GST N-terminal" evidence="6">
    <location>
        <begin position="1"/>
        <end position="82"/>
    </location>
</feature>
<feature type="domain" description="GST N-terminal" evidence="6">
    <location>
        <begin position="265"/>
        <end position="346"/>
    </location>
</feature>
<feature type="domain" description="GST C-terminal" evidence="7">
    <location>
        <begin position="89"/>
        <end position="230"/>
    </location>
</feature>
<dbReference type="CDD" id="cd03183">
    <property type="entry name" value="GST_C_Theta"/>
    <property type="match status" value="1"/>
</dbReference>
<evidence type="ECO:0000256" key="2">
    <source>
        <dbReference type="ARBA" id="ARBA00012452"/>
    </source>
</evidence>
<keyword evidence="9" id="KW-1185">Reference proteome</keyword>
<proteinExistence type="inferred from homology"/>
<dbReference type="InterPro" id="IPR010987">
    <property type="entry name" value="Glutathione-S-Trfase_C-like"/>
</dbReference>
<keyword evidence="3" id="KW-0216">Detoxification</keyword>
<dbReference type="Pfam" id="PF02798">
    <property type="entry name" value="GST_N"/>
    <property type="match status" value="2"/>
</dbReference>
<dbReference type="CDD" id="cd03050">
    <property type="entry name" value="GST_N_Theta"/>
    <property type="match status" value="1"/>
</dbReference>
<comment type="caution">
    <text evidence="8">The sequence shown here is derived from an EMBL/GenBank/DDBJ whole genome shotgun (WGS) entry which is preliminary data.</text>
</comment>
<dbReference type="GO" id="GO:0004364">
    <property type="term" value="F:glutathione transferase activity"/>
    <property type="evidence" value="ECO:0007669"/>
    <property type="project" value="UniProtKB-EC"/>
</dbReference>
<dbReference type="InterPro" id="IPR040079">
    <property type="entry name" value="Glutathione_S-Trfase"/>
</dbReference>
<evidence type="ECO:0000259" key="6">
    <source>
        <dbReference type="PROSITE" id="PS50404"/>
    </source>
</evidence>
<reference evidence="8" key="2">
    <citation type="journal article" date="2023" name="Plants (Basel)">
        <title>Annotation of the Turnera subulata (Passifloraceae) Draft Genome Reveals the S-Locus Evolved after the Divergence of Turneroideae from Passifloroideae in a Stepwise Manner.</title>
        <authorList>
            <person name="Henning P.M."/>
            <person name="Roalson E.H."/>
            <person name="Mir W."/>
            <person name="McCubbin A.G."/>
            <person name="Shore J.S."/>
        </authorList>
    </citation>
    <scope>NUCLEOTIDE SEQUENCE</scope>
    <source>
        <strain evidence="8">F60SS</strain>
    </source>
</reference>
<dbReference type="InterPro" id="IPR043377">
    <property type="entry name" value="GSTT1/2/3"/>
</dbReference>
<dbReference type="FunFam" id="1.20.1050.10:FF:000039">
    <property type="entry name" value="Glutathione S-transferase theta-1"/>
    <property type="match status" value="2"/>
</dbReference>
<dbReference type="AlphaFoldDB" id="A0A9Q0F354"/>
<dbReference type="InterPro" id="IPR040075">
    <property type="entry name" value="GST_N_Theta"/>
</dbReference>
<evidence type="ECO:0000313" key="9">
    <source>
        <dbReference type="Proteomes" id="UP001141552"/>
    </source>
</evidence>
<organism evidence="8 9">
    <name type="scientific">Turnera subulata</name>
    <dbReference type="NCBI Taxonomy" id="218843"/>
    <lineage>
        <taxon>Eukaryota</taxon>
        <taxon>Viridiplantae</taxon>
        <taxon>Streptophyta</taxon>
        <taxon>Embryophyta</taxon>
        <taxon>Tracheophyta</taxon>
        <taxon>Spermatophyta</taxon>
        <taxon>Magnoliopsida</taxon>
        <taxon>eudicotyledons</taxon>
        <taxon>Gunneridae</taxon>
        <taxon>Pentapetalae</taxon>
        <taxon>rosids</taxon>
        <taxon>fabids</taxon>
        <taxon>Malpighiales</taxon>
        <taxon>Passifloraceae</taxon>
        <taxon>Turnera</taxon>
    </lineage>
</organism>
<dbReference type="SFLD" id="SFLDG01153">
    <property type="entry name" value="Main.4:_Theta-like"/>
    <property type="match status" value="1"/>
</dbReference>
<dbReference type="PROSITE" id="PS50405">
    <property type="entry name" value="GST_CTER"/>
    <property type="match status" value="2"/>
</dbReference>
<evidence type="ECO:0000256" key="3">
    <source>
        <dbReference type="ARBA" id="ARBA00022575"/>
    </source>
</evidence>
<comment type="catalytic activity">
    <reaction evidence="5">
        <text>RX + glutathione = an S-substituted glutathione + a halide anion + H(+)</text>
        <dbReference type="Rhea" id="RHEA:16437"/>
        <dbReference type="ChEBI" id="CHEBI:15378"/>
        <dbReference type="ChEBI" id="CHEBI:16042"/>
        <dbReference type="ChEBI" id="CHEBI:17792"/>
        <dbReference type="ChEBI" id="CHEBI:57925"/>
        <dbReference type="ChEBI" id="CHEBI:90779"/>
        <dbReference type="EC" id="2.5.1.18"/>
    </reaction>
</comment>
<dbReference type="InterPro" id="IPR040077">
    <property type="entry name" value="GST_C_Theta"/>
</dbReference>
<evidence type="ECO:0000256" key="5">
    <source>
        <dbReference type="ARBA" id="ARBA00047960"/>
    </source>
</evidence>
<gene>
    <name evidence="8" type="ORF">Tsubulata_004488</name>
</gene>
<dbReference type="InterPro" id="IPR036249">
    <property type="entry name" value="Thioredoxin-like_sf"/>
</dbReference>
<feature type="domain" description="GST C-terminal" evidence="7">
    <location>
        <begin position="353"/>
        <end position="494"/>
    </location>
</feature>
<dbReference type="PANTHER" id="PTHR44750:SF1">
    <property type="entry name" value="GLUTATHIONE S-TRANSFERASE T1-RELATED"/>
    <property type="match status" value="1"/>
</dbReference>
<dbReference type="OrthoDB" id="422574at2759"/>
<comment type="similarity">
    <text evidence="1">Belongs to the GST superfamily. Theta family.</text>
</comment>
<dbReference type="InterPro" id="IPR036282">
    <property type="entry name" value="Glutathione-S-Trfase_C_sf"/>
</dbReference>
<accession>A0A9Q0F354</accession>
<dbReference type="SFLD" id="SFLDG00358">
    <property type="entry name" value="Main_(cytGST)"/>
    <property type="match status" value="2"/>
</dbReference>
<protein>
    <recommendedName>
        <fullName evidence="2">glutathione transferase</fullName>
        <ecNumber evidence="2">2.5.1.18</ecNumber>
    </recommendedName>
</protein>
<evidence type="ECO:0000313" key="8">
    <source>
        <dbReference type="EMBL" id="KAJ4823224.1"/>
    </source>
</evidence>
<dbReference type="PROSITE" id="PS50404">
    <property type="entry name" value="GST_NTER"/>
    <property type="match status" value="2"/>
</dbReference>
<dbReference type="PANTHER" id="PTHR44750">
    <property type="entry name" value="GLUTATHIONE S-TRANSFERASE T1-RELATED"/>
    <property type="match status" value="1"/>
</dbReference>
<dbReference type="Gene3D" id="3.40.30.10">
    <property type="entry name" value="Glutaredoxin"/>
    <property type="match status" value="2"/>
</dbReference>
<dbReference type="SUPFAM" id="SSF52833">
    <property type="entry name" value="Thioredoxin-like"/>
    <property type="match status" value="2"/>
</dbReference>
<dbReference type="Gene3D" id="1.20.1050.10">
    <property type="match status" value="2"/>
</dbReference>
<evidence type="ECO:0000256" key="4">
    <source>
        <dbReference type="ARBA" id="ARBA00022679"/>
    </source>
</evidence>
<evidence type="ECO:0000256" key="1">
    <source>
        <dbReference type="ARBA" id="ARBA00009899"/>
    </source>
</evidence>
<dbReference type="SFLD" id="SFLDS00019">
    <property type="entry name" value="Glutathione_Transferase_(cytos"/>
    <property type="match status" value="2"/>
</dbReference>
<name>A0A9Q0F354_9ROSI</name>
<sequence>MTLKVYASRMSQPSRAVLIFCKFNGIEFEEVKIDFEKREQFSPEYKEVNPMRKVPTIVDGRFKLFESHAILIYIASVFPQVAHHWYPADLFKRAKIHSVLDWHHLNLRRGTAGYVHNSTVAPLLGVPLNPKAAAEDEKLLRSSLYKLETVWLKGSGRFLLGGNQPSIADLSLVCEIMQLELLDEQDRNRILGPYKKVQQWIEDTRKATQPHFDEVHKALFRTKERLQKQRTAGANSETESNVKPILSSKMINGIEFEEVEVGMFKREQLSPESTLIGSNDVLFTPQVSGIEFEEFKIDFKKREQFSPEYEEINPMNKVPTIVDGRFKLFESHAILIHLASVFPQVAHHWYPADLFKRANIHSVLDWHHLNLRHGAVGYVLNSSVAPLLGEPLNPQAAAEGEKLLCLSLYNLETIWLKGSGRFLLGGNHPSIADLSLVCEIMQLELLDEQDRNRILGPYRKVRLWIEDTRKATQPHFDEVHKALFRTKERLQKQRTAGANSETVSNIKPILSSKM</sequence>
<reference evidence="8" key="1">
    <citation type="submission" date="2022-02" db="EMBL/GenBank/DDBJ databases">
        <authorList>
            <person name="Henning P.M."/>
            <person name="McCubbin A.G."/>
            <person name="Shore J.S."/>
        </authorList>
    </citation>
    <scope>NUCLEOTIDE SEQUENCE</scope>
    <source>
        <strain evidence="8">F60SS</strain>
        <tissue evidence="8">Leaves</tissue>
    </source>
</reference>
<dbReference type="SUPFAM" id="SSF47616">
    <property type="entry name" value="GST C-terminal domain-like"/>
    <property type="match status" value="2"/>
</dbReference>
<keyword evidence="4" id="KW-0808">Transferase</keyword>
<dbReference type="EMBL" id="JAKUCV010007499">
    <property type="protein sequence ID" value="KAJ4823224.1"/>
    <property type="molecule type" value="Genomic_DNA"/>
</dbReference>